<gene>
    <name evidence="1" type="ORF">PSON_ATCC_30995.1.T0320003</name>
</gene>
<comment type="caution">
    <text evidence="1">The sequence shown here is derived from an EMBL/GenBank/DDBJ whole genome shotgun (WGS) entry which is preliminary data.</text>
</comment>
<proteinExistence type="predicted"/>
<dbReference type="EMBL" id="CAJJDN010000032">
    <property type="protein sequence ID" value="CAD8074308.1"/>
    <property type="molecule type" value="Genomic_DNA"/>
</dbReference>
<sequence>MSFNQVLKCCYSFLHKQIQEFFVGKYILRLIQDFQSAFQNRSVEENIETSSFNQNDFNLSLSNFYGELNMIKVDLQNYDNIKETLINLSKL</sequence>
<evidence type="ECO:0000313" key="1">
    <source>
        <dbReference type="EMBL" id="CAD8074308.1"/>
    </source>
</evidence>
<evidence type="ECO:0000313" key="2">
    <source>
        <dbReference type="Proteomes" id="UP000692954"/>
    </source>
</evidence>
<keyword evidence="2" id="KW-1185">Reference proteome</keyword>
<accession>A0A8S1M0L9</accession>
<protein>
    <submittedName>
        <fullName evidence="1">Uncharacterized protein</fullName>
    </submittedName>
</protein>
<organism evidence="1 2">
    <name type="scientific">Paramecium sonneborni</name>
    <dbReference type="NCBI Taxonomy" id="65129"/>
    <lineage>
        <taxon>Eukaryota</taxon>
        <taxon>Sar</taxon>
        <taxon>Alveolata</taxon>
        <taxon>Ciliophora</taxon>
        <taxon>Intramacronucleata</taxon>
        <taxon>Oligohymenophorea</taxon>
        <taxon>Peniculida</taxon>
        <taxon>Parameciidae</taxon>
        <taxon>Paramecium</taxon>
    </lineage>
</organism>
<dbReference type="AlphaFoldDB" id="A0A8S1M0L9"/>
<reference evidence="1" key="1">
    <citation type="submission" date="2021-01" db="EMBL/GenBank/DDBJ databases">
        <authorList>
            <consortium name="Genoscope - CEA"/>
            <person name="William W."/>
        </authorList>
    </citation>
    <scope>NUCLEOTIDE SEQUENCE</scope>
</reference>
<dbReference type="Proteomes" id="UP000692954">
    <property type="component" value="Unassembled WGS sequence"/>
</dbReference>
<name>A0A8S1M0L9_9CILI</name>